<dbReference type="Proteomes" id="UP000001396">
    <property type="component" value="Unassembled WGS sequence"/>
</dbReference>
<name>D3BKR0_HETP5</name>
<dbReference type="RefSeq" id="XP_020430614.1">
    <property type="nucleotide sequence ID" value="XM_020579939.1"/>
</dbReference>
<dbReference type="InParanoid" id="D3BKR0"/>
<protein>
    <submittedName>
        <fullName evidence="1">Uncharacterized protein</fullName>
    </submittedName>
</protein>
<reference evidence="1 2" key="1">
    <citation type="journal article" date="2011" name="Genome Res.">
        <title>Phylogeny-wide analysis of social amoeba genomes highlights ancient origins for complex intercellular communication.</title>
        <authorList>
            <person name="Heidel A.J."/>
            <person name="Lawal H.M."/>
            <person name="Felder M."/>
            <person name="Schilde C."/>
            <person name="Helps N.R."/>
            <person name="Tunggal B."/>
            <person name="Rivero F."/>
            <person name="John U."/>
            <person name="Schleicher M."/>
            <person name="Eichinger L."/>
            <person name="Platzer M."/>
            <person name="Noegel A.A."/>
            <person name="Schaap P."/>
            <person name="Gloeckner G."/>
        </authorList>
    </citation>
    <scope>NUCLEOTIDE SEQUENCE [LARGE SCALE GENOMIC DNA]</scope>
    <source>
        <strain evidence="2">ATCC 26659 / Pp 5 / PN500</strain>
    </source>
</reference>
<dbReference type="EMBL" id="ADBJ01000038">
    <property type="protein sequence ID" value="EFA78490.1"/>
    <property type="molecule type" value="Genomic_DNA"/>
</dbReference>
<organism evidence="1 2">
    <name type="scientific">Heterostelium pallidum (strain ATCC 26659 / Pp 5 / PN500)</name>
    <name type="common">Cellular slime mold</name>
    <name type="synonym">Polysphondylium pallidum</name>
    <dbReference type="NCBI Taxonomy" id="670386"/>
    <lineage>
        <taxon>Eukaryota</taxon>
        <taxon>Amoebozoa</taxon>
        <taxon>Evosea</taxon>
        <taxon>Eumycetozoa</taxon>
        <taxon>Dictyostelia</taxon>
        <taxon>Acytosteliales</taxon>
        <taxon>Acytosteliaceae</taxon>
        <taxon>Heterostelium</taxon>
    </lineage>
</organism>
<keyword evidence="2" id="KW-1185">Reference proteome</keyword>
<dbReference type="GeneID" id="31364617"/>
<accession>D3BKR0</accession>
<dbReference type="AlphaFoldDB" id="D3BKR0"/>
<comment type="caution">
    <text evidence="1">The sequence shown here is derived from an EMBL/GenBank/DDBJ whole genome shotgun (WGS) entry which is preliminary data.</text>
</comment>
<evidence type="ECO:0000313" key="2">
    <source>
        <dbReference type="Proteomes" id="UP000001396"/>
    </source>
</evidence>
<gene>
    <name evidence="1" type="ORF">PPL_09142</name>
</gene>
<sequence>MFYLVEPNFSSIHLDTLSQIKVADNNEATPFFPPSPSSLQLSEQFRFEAAWIKSIHTSIRVWKDEGIAFFWTCIGGKIKLPGEANDYAGYTLVCFWLDNKSRIQQSSLQNLPFPAPAQPINTRQL</sequence>
<evidence type="ECO:0000313" key="1">
    <source>
        <dbReference type="EMBL" id="EFA78490.1"/>
    </source>
</evidence>
<proteinExistence type="predicted"/>